<dbReference type="GO" id="GO:0003700">
    <property type="term" value="F:DNA-binding transcription factor activity"/>
    <property type="evidence" value="ECO:0007669"/>
    <property type="project" value="TreeGrafter"/>
</dbReference>
<name>A0A8K0FX18_IGNLU</name>
<feature type="domain" description="C2H2-type" evidence="9">
    <location>
        <begin position="685"/>
        <end position="712"/>
    </location>
</feature>
<feature type="compositionally biased region" description="Polar residues" evidence="8">
    <location>
        <begin position="388"/>
        <end position="402"/>
    </location>
</feature>
<evidence type="ECO:0000256" key="6">
    <source>
        <dbReference type="ARBA" id="ARBA00023242"/>
    </source>
</evidence>
<dbReference type="SMART" id="SM00355">
    <property type="entry name" value="ZnF_C2H2"/>
    <property type="match status" value="8"/>
</dbReference>
<proteinExistence type="predicted"/>
<dbReference type="SUPFAM" id="SSF57716">
    <property type="entry name" value="Glucocorticoid receptor-like (DNA-binding domain)"/>
    <property type="match status" value="1"/>
</dbReference>
<dbReference type="Gene3D" id="3.30.160.60">
    <property type="entry name" value="Classic Zinc Finger"/>
    <property type="match status" value="6"/>
</dbReference>
<feature type="region of interest" description="Disordered" evidence="8">
    <location>
        <begin position="282"/>
        <end position="311"/>
    </location>
</feature>
<gene>
    <name evidence="10" type="ORF">ILUMI_27179</name>
</gene>
<feature type="region of interest" description="Disordered" evidence="8">
    <location>
        <begin position="586"/>
        <end position="622"/>
    </location>
</feature>
<dbReference type="OrthoDB" id="291007at2759"/>
<dbReference type="Proteomes" id="UP000801492">
    <property type="component" value="Unassembled WGS sequence"/>
</dbReference>
<dbReference type="InterPro" id="IPR012934">
    <property type="entry name" value="Znf_AD"/>
</dbReference>
<feature type="compositionally biased region" description="Basic and acidic residues" evidence="8">
    <location>
        <begin position="441"/>
        <end position="457"/>
    </location>
</feature>
<evidence type="ECO:0000256" key="3">
    <source>
        <dbReference type="ARBA" id="ARBA00022737"/>
    </source>
</evidence>
<dbReference type="SMART" id="SM00868">
    <property type="entry name" value="zf-AD"/>
    <property type="match status" value="1"/>
</dbReference>
<feature type="domain" description="C2H2-type" evidence="9">
    <location>
        <begin position="770"/>
        <end position="797"/>
    </location>
</feature>
<dbReference type="PROSITE" id="PS00028">
    <property type="entry name" value="ZINC_FINGER_C2H2_1"/>
    <property type="match status" value="8"/>
</dbReference>
<keyword evidence="6" id="KW-0539">Nucleus</keyword>
<dbReference type="SUPFAM" id="SSF57667">
    <property type="entry name" value="beta-beta-alpha zinc fingers"/>
    <property type="match status" value="5"/>
</dbReference>
<keyword evidence="11" id="KW-1185">Reference proteome</keyword>
<evidence type="ECO:0000256" key="8">
    <source>
        <dbReference type="SAM" id="MobiDB-lite"/>
    </source>
</evidence>
<dbReference type="FunFam" id="3.30.160.60:FF:000145">
    <property type="entry name" value="Zinc finger protein 574"/>
    <property type="match status" value="1"/>
</dbReference>
<keyword evidence="5" id="KW-0862">Zinc</keyword>
<feature type="compositionally biased region" description="Basic and acidic residues" evidence="8">
    <location>
        <begin position="593"/>
        <end position="602"/>
    </location>
</feature>
<reference evidence="10" key="1">
    <citation type="submission" date="2019-08" db="EMBL/GenBank/DDBJ databases">
        <title>The genome of the North American firefly Photinus pyralis.</title>
        <authorList>
            <consortium name="Photinus pyralis genome working group"/>
            <person name="Fallon T.R."/>
            <person name="Sander Lower S.E."/>
            <person name="Weng J.-K."/>
        </authorList>
    </citation>
    <scope>NUCLEOTIDE SEQUENCE</scope>
    <source>
        <strain evidence="10">TRF0915ILg1</strain>
        <tissue evidence="10">Whole body</tissue>
    </source>
</reference>
<feature type="compositionally biased region" description="Polar residues" evidence="8">
    <location>
        <begin position="346"/>
        <end position="357"/>
    </location>
</feature>
<dbReference type="FunFam" id="3.30.160.60:FF:000624">
    <property type="entry name" value="zinc finger protein 697"/>
    <property type="match status" value="1"/>
</dbReference>
<accession>A0A8K0FX18</accession>
<feature type="compositionally biased region" description="Polar residues" evidence="8">
    <location>
        <begin position="494"/>
        <end position="510"/>
    </location>
</feature>
<feature type="compositionally biased region" description="Basic and acidic residues" evidence="8">
    <location>
        <begin position="469"/>
        <end position="486"/>
    </location>
</feature>
<dbReference type="GO" id="GO:0008270">
    <property type="term" value="F:zinc ion binding"/>
    <property type="evidence" value="ECO:0007669"/>
    <property type="project" value="UniProtKB-KW"/>
</dbReference>
<feature type="domain" description="C2H2-type" evidence="9">
    <location>
        <begin position="742"/>
        <end position="769"/>
    </location>
</feature>
<feature type="compositionally biased region" description="Basic and acidic residues" evidence="8">
    <location>
        <begin position="511"/>
        <end position="523"/>
    </location>
</feature>
<evidence type="ECO:0000256" key="1">
    <source>
        <dbReference type="ARBA" id="ARBA00004123"/>
    </source>
</evidence>
<comment type="subcellular location">
    <subcellularLocation>
        <location evidence="1">Nucleus</location>
    </subcellularLocation>
</comment>
<feature type="region of interest" description="Disordered" evidence="8">
    <location>
        <begin position="338"/>
        <end position="357"/>
    </location>
</feature>
<dbReference type="EMBL" id="VTPC01091248">
    <property type="protein sequence ID" value="KAF2878997.1"/>
    <property type="molecule type" value="Genomic_DNA"/>
</dbReference>
<evidence type="ECO:0000313" key="11">
    <source>
        <dbReference type="Proteomes" id="UP000801492"/>
    </source>
</evidence>
<keyword evidence="4 7" id="KW-0863">Zinc-finger</keyword>
<dbReference type="AlphaFoldDB" id="A0A8K0FX18"/>
<feature type="region of interest" description="Disordered" evidence="8">
    <location>
        <begin position="216"/>
        <end position="241"/>
    </location>
</feature>
<evidence type="ECO:0000259" key="9">
    <source>
        <dbReference type="PROSITE" id="PS50157"/>
    </source>
</evidence>
<feature type="region of interest" description="Disordered" evidence="8">
    <location>
        <begin position="371"/>
        <end position="538"/>
    </location>
</feature>
<keyword evidence="3" id="KW-0677">Repeat</keyword>
<feature type="compositionally biased region" description="Basic residues" evidence="8">
    <location>
        <begin position="232"/>
        <end position="241"/>
    </location>
</feature>
<dbReference type="InterPro" id="IPR013087">
    <property type="entry name" value="Znf_C2H2_type"/>
</dbReference>
<comment type="caution">
    <text evidence="10">The sequence shown here is derived from an EMBL/GenBank/DDBJ whole genome shotgun (WGS) entry which is preliminary data.</text>
</comment>
<evidence type="ECO:0000256" key="4">
    <source>
        <dbReference type="ARBA" id="ARBA00022771"/>
    </source>
</evidence>
<dbReference type="GO" id="GO:0005634">
    <property type="term" value="C:nucleus"/>
    <property type="evidence" value="ECO:0007669"/>
    <property type="project" value="UniProtKB-SubCell"/>
</dbReference>
<dbReference type="InterPro" id="IPR036236">
    <property type="entry name" value="Znf_C2H2_sf"/>
</dbReference>
<organism evidence="10 11">
    <name type="scientific">Ignelater luminosus</name>
    <name type="common">Cucubano</name>
    <name type="synonym">Pyrophorus luminosus</name>
    <dbReference type="NCBI Taxonomy" id="2038154"/>
    <lineage>
        <taxon>Eukaryota</taxon>
        <taxon>Metazoa</taxon>
        <taxon>Ecdysozoa</taxon>
        <taxon>Arthropoda</taxon>
        <taxon>Hexapoda</taxon>
        <taxon>Insecta</taxon>
        <taxon>Pterygota</taxon>
        <taxon>Neoptera</taxon>
        <taxon>Endopterygota</taxon>
        <taxon>Coleoptera</taxon>
        <taxon>Polyphaga</taxon>
        <taxon>Elateriformia</taxon>
        <taxon>Elateroidea</taxon>
        <taxon>Elateridae</taxon>
        <taxon>Agrypninae</taxon>
        <taxon>Pyrophorini</taxon>
        <taxon>Ignelater</taxon>
    </lineage>
</organism>
<evidence type="ECO:0000313" key="10">
    <source>
        <dbReference type="EMBL" id="KAF2878997.1"/>
    </source>
</evidence>
<dbReference type="PANTHER" id="PTHR24390">
    <property type="entry name" value="ZINC FINGER PROTEIN"/>
    <property type="match status" value="1"/>
</dbReference>
<sequence>MEEEVVCRTCLQSFPSSLVTLLNQADDSDQISLREKLLTCVPELTVDIVNEPVVCHDCSAAIALGYQFKSICLENEKILYRFIKYRKQNVYDLLTTSDLLRLTRKDIIEEHSYSSVQRFSPNDYSNVSDYESDDDENMKLKFPTDIRASLDDFVRQNSTSASESTPEELIKVPVKTKAERKQVKNMQAETSQFDLGPLENDVLEINKSINKAVKESKVVKTKRKRDSNPKSTTKRSAKKIKLKHGESLKGAGKVTAAFNRTLSYEEEMIKNEMLKQLEEITQNSQTEQGDLNKDTRRKKVTNSDASTPKINIGYKVPTKRTKSKKEIEEQLRIDLENEKTRMVPESPNSSRKSPLKSTNLMADLPEALHETADLNDNKSSKTISKTTQKVNKTNKSNVQTTDEVVEASEELKTNHPKTYSPNKNTKHTNKKPVHEVASATKGDKHKTSPENKPKIISETKTTPQTSNPDRNDNMKNKTSTVDKAKSMCEASAVNIDNKSKTTTQQASSPNDKLKMKPLLDKIKSAPVASETTESDKRRNKVSFDDEIYDASTSSKDAKRKSKSPKIMYKVPTSDRFKKLGKRVVLEDDNDSDESSKVDENIKPKNKRSSVNKSKVRANKTKAKKAVNVKAELSMMEMDQLENIAVEQLKAMYDSVRMAGNYTAAQLNESIKNEDSPYNKNENKRFVCTKCNKSYNFKSHFDVHLKSHIFKKLFSCPVCEKDFSQEKYLQSHAMLHTAQAGSYQCHICLKYLSASTALKRHYRTHTGEKPYVCACCDKQFAQKIQLNVHMRTHTGQKPFKCDICHAEFSQKSHLLGHVRIHTGEKPYKCEKCPKRFRKSYALRIHQHSHSIKPFQCKACNFLFKDAGVFERHVNKHLVSIVTTGSHVLKKRKPTNKDVDELEQDVKDINMGISLSEQINKGDAFDCEVCGKQFSTKFSMRRHMNVHSDIKDHN</sequence>
<feature type="compositionally biased region" description="Basic residues" evidence="8">
    <location>
        <begin position="603"/>
        <end position="622"/>
    </location>
</feature>
<dbReference type="PANTHER" id="PTHR24390:SF79">
    <property type="entry name" value="ASPARAGINE-RICH ZINC FINGER PROTEIN AZF1"/>
    <property type="match status" value="1"/>
</dbReference>
<dbReference type="GO" id="GO:0000978">
    <property type="term" value="F:RNA polymerase II cis-regulatory region sequence-specific DNA binding"/>
    <property type="evidence" value="ECO:0007669"/>
    <property type="project" value="TreeGrafter"/>
</dbReference>
<dbReference type="FunFam" id="3.30.160.60:FF:002343">
    <property type="entry name" value="Zinc finger protein 33A"/>
    <property type="match status" value="1"/>
</dbReference>
<evidence type="ECO:0000256" key="7">
    <source>
        <dbReference type="PROSITE-ProRule" id="PRU00042"/>
    </source>
</evidence>
<dbReference type="FunFam" id="3.30.160.60:FF:001443">
    <property type="entry name" value="Zinc finger protein 668"/>
    <property type="match status" value="1"/>
</dbReference>
<evidence type="ECO:0000256" key="2">
    <source>
        <dbReference type="ARBA" id="ARBA00022723"/>
    </source>
</evidence>
<dbReference type="Pfam" id="PF00096">
    <property type="entry name" value="zf-C2H2"/>
    <property type="match status" value="5"/>
</dbReference>
<feature type="region of interest" description="Disordered" evidence="8">
    <location>
        <begin position="550"/>
        <end position="569"/>
    </location>
</feature>
<dbReference type="GO" id="GO:0006357">
    <property type="term" value="P:regulation of transcription by RNA polymerase II"/>
    <property type="evidence" value="ECO:0007669"/>
    <property type="project" value="TreeGrafter"/>
</dbReference>
<protein>
    <recommendedName>
        <fullName evidence="9">C2H2-type domain-containing protein</fullName>
    </recommendedName>
</protein>
<keyword evidence="2" id="KW-0479">Metal-binding</keyword>
<feature type="domain" description="C2H2-type" evidence="9">
    <location>
        <begin position="923"/>
        <end position="950"/>
    </location>
</feature>
<evidence type="ECO:0000256" key="5">
    <source>
        <dbReference type="ARBA" id="ARBA00022833"/>
    </source>
</evidence>
<feature type="compositionally biased region" description="Polar residues" evidence="8">
    <location>
        <begin position="458"/>
        <end position="468"/>
    </location>
</feature>
<feature type="domain" description="C2H2-type" evidence="9">
    <location>
        <begin position="713"/>
        <end position="740"/>
    </location>
</feature>
<feature type="domain" description="C2H2-type" evidence="9">
    <location>
        <begin position="826"/>
        <end position="849"/>
    </location>
</feature>
<dbReference type="PROSITE" id="PS50157">
    <property type="entry name" value="ZINC_FINGER_C2H2_2"/>
    <property type="match status" value="7"/>
</dbReference>
<feature type="domain" description="C2H2-type" evidence="9">
    <location>
        <begin position="798"/>
        <end position="825"/>
    </location>
</feature>